<feature type="region of interest" description="Disordered" evidence="5">
    <location>
        <begin position="1893"/>
        <end position="1916"/>
    </location>
</feature>
<dbReference type="GeneTree" id="ENSGT00390000014817"/>
<dbReference type="SUPFAM" id="SSF48726">
    <property type="entry name" value="Immunoglobulin"/>
    <property type="match status" value="1"/>
</dbReference>
<sequence>MAGAQGPFLVAVLLLVSPGIHCSSPPPACPESCTCQRAPLLNCSSSGLSLVPQHIHDSVTELDLSHNLLGSVTLPRPHRNLRNIWLGNNSVTHLSLCIDIDLGERSVGGRHPRRLGPRSRRRCVSWAPTLQLLSVERNQLVQLPEGLEGSASLWVLQLSFNRISTLSPGDLSHLRQLKELHLQHNLITSLHPQMFQELAQLRVLDLSFNMLTSLHPLTYLSLRNIGSNVRLAGNRWQCDCSVRSLARRMTYDSSIGLQAWGMVCAFPTTLSGKDLLQLEEDDLNCFGTENSPELHRDVTVYSGSGILLSCSKQDSLWWTPSGQASVSEPQASLFISDVTERDTGLYVCMSEEHEVVSVFNLQISRIGRARRKTRSLPRTSRQVIPQDTPNRIGQGRNQRVTKSDLALAVCLSVLFTFLIAFILGVLARPFIDVHCIKTTNSKSSTATNSSAEERQYENEAYSNGEEPEERVTHRERRVKFGAVNFREDINVEYLNTVASSNQESITNDAVIECEVSRTEEDEHTAGDSRSENSSRPEDNQRHGRDLSGIDARCTHTVEVEHISDPAEREDRRSLSSCSDSSLSDREFKKDQMTQGDLTTPKYLQLAEESVHQRPVFSTSKSPEVPPISLVGSAENPGFSSETSADWAPHTNNPIPTEFDLSQGDEEQFEFSDSARSTSARSSIAFSSFNDSKQIELPPSDRDDVSSCGSYLSEDEPTQYNVNQDEEEEEDTEKNHNKSEVTNTCLKHDDTQRTAERPEQTFSSQSTDSDSEQMQYTIKQKTKKGKGQEKSINEYNKLSSRSVTAERDTREKIKPMPRTKCRGVSLGRVSQIKNNLDIIAPFPASGSSSSDEIKDETTKHTKKQEHGDIYLSVLISEEYQSLGYEERHITPIKRHLDIKAPSMPNDSSSSDESADRIMDHMQRQKQGEMHMTRLQFQESQTASHDSDTRWPALDLEHIPHIKRHLDIKALSPPPDSSPSSDSEDETTHHTDRPGTVDIEKFPLQKSQTTHHDPDAKWPVLNLEHIPDIKRRLDIKAPSPPPDSSSSSDSEDETTHHTDRPGMVDIAKFPLQKSQTTHHDPDAKWPVLNLEHIPHIKRRLDIKAPSPPPDSSSSSDSQDKTTGHKEKHISGLLLKESQTASHDSGTRWPALDLEHIPHIKRRLDIKAPSPPPDSSSSSDSQDKTTGHKEKHISGLLLKESQTASHDSGTRLPALDLEHIPHIKRRLDIKAPSPPPDSSPSSDSEDETTHHTDRPGTVDIEKFPLQKSQTTHHDPDAKWPVLNLEHIPHIKRRLDIKAPSPPPDSSSSSDSEDETTHHTDRPGMVDIAKFPLQKSQTTHHDPDAKWPVLNLEHIPHIKRRLDIKAPSPPPDSSSSSDSQDKTTGHKEKHISGLLLKESQTASHDSGTRWPALDLEHIPHIKRRLDIKAPSPPPDSSSSSDSQDKTTGHKEKHISGLLLKESQTASHDSGTRLPALDLEHIPHIKRRLDIKAPSPPPDSSPSSDSEDETTHHTDRPGTVDIEKFPLQKSQTTHHDPDAKWPVLNLEHIPHIKRRLDIKAPSPPPDSSSSSDSEDETTHHTDRPGMVDIAKFPLQKSQTTHHDPDAKWPVLNLEHIPHIKRRLDIKAPSPPPDSSSSSDSQDKTTGPKEKHISGLLLKESQTASHDSGTRWPALDLEHIPHIKRRLDIKAPSPPPDSSPSSDSEDETTHHTDRTVDIEKFPLQKSQTERHDPDAEWPVLNLEHIPHIKGRLDIKAPSPPPDSSSSSDREDETTHQAIRPGTVSNAKLPLQKSQTNLHDPDAKWPALDLENIPAIKRCLDIKAPSLNLDSFSSSESKDKATDHTKKQRPGVVKLNSCYSGNSSDEQDDISNSSINPDPRWPELGLSSVPMVKRRLDIKTYSPSTESSSSSNKSDSWTTDLSVKGGVGVTTHEQWTMMHKLNLGIPNISRRLDIKAPSAQPDLVLDSISEDYQQSGSNSSKRESEGENRDLNVEVGMGVSAISKAVEKELIRSPKTPVINISPYPKTDHNIKLEKYTVISDDRGGKQTNYNISTTPEINPELQSRWATMNLGISRFRKHLEITSNTHVPPNLLTSPSPDSPSSWSGESWTGNKCSRTRLTRRGDGMQEIHTDSSLTLENKPVNLPPTLKSRDQEDYSPPKITGFGTPYVRKYLDIRVSEKAPASPPLHQLPESSSSSESEGVSTESAGNRWRETSQQSVVQDGAAPQNDTSWFVARAVDVRLDESDSETEEVERKAGVELNSTTSEEEQRSDSMRPHRTLTNIPYVKRALDIRAPLQREFSSKSNREDETTDYRVPNLNFGVPRIKRRLDIKAPSPEPNYSSTSCSESGNEVIGYTGYQSREASNMSGMTDYDFQITYKRSILKGPLTLGNSLSPSPTTDRAEMFTAAQGLSHSVGDRNASPSPWTVPSDDIVKKRIEPQHTIDEEVPPEIRWTGIGRHLSDFPMSGPRRLETVVQASPAEAEPSPAVSSRMKSDDKLKQDRGRADVALMHAYSYPIASRVSPASSRAFDKFDNTSGSTNEIFRSLSADRFGKKGLGALKTMSSKTLQWDTEDKDIDAV</sequence>
<gene>
    <name evidence="9" type="primary">LOC118317811</name>
</gene>
<feature type="signal peptide" evidence="7">
    <location>
        <begin position="1"/>
        <end position="22"/>
    </location>
</feature>
<dbReference type="InterPro" id="IPR032675">
    <property type="entry name" value="LRR_dom_sf"/>
</dbReference>
<keyword evidence="6" id="KW-0812">Transmembrane</keyword>
<dbReference type="InterPro" id="IPR036179">
    <property type="entry name" value="Ig-like_dom_sf"/>
</dbReference>
<feature type="compositionally biased region" description="Basic and acidic residues" evidence="5">
    <location>
        <begin position="1701"/>
        <end position="1728"/>
    </location>
</feature>
<feature type="compositionally biased region" description="Basic and acidic residues" evidence="5">
    <location>
        <begin position="1244"/>
        <end position="1261"/>
    </location>
</feature>
<feature type="region of interest" description="Disordered" evidence="5">
    <location>
        <begin position="1823"/>
        <end position="1881"/>
    </location>
</feature>
<keyword evidence="4" id="KW-1015">Disulfide bond</keyword>
<feature type="compositionally biased region" description="Low complexity" evidence="5">
    <location>
        <begin position="1893"/>
        <end position="1912"/>
    </location>
</feature>
<feature type="compositionally biased region" description="Basic and acidic residues" evidence="5">
    <location>
        <begin position="850"/>
        <end position="860"/>
    </location>
</feature>
<evidence type="ECO:0000313" key="9">
    <source>
        <dbReference type="Ensembl" id="ENSSMAP00000022869.2"/>
    </source>
</evidence>
<feature type="region of interest" description="Disordered" evidence="5">
    <location>
        <begin position="441"/>
        <end position="473"/>
    </location>
</feature>
<feature type="region of interest" description="Disordered" evidence="5">
    <location>
        <begin position="967"/>
        <end position="998"/>
    </location>
</feature>
<feature type="region of interest" description="Disordered" evidence="5">
    <location>
        <begin position="839"/>
        <end position="860"/>
    </location>
</feature>
<feature type="region of interest" description="Disordered" evidence="5">
    <location>
        <begin position="2470"/>
        <end position="2492"/>
    </location>
</feature>
<feature type="region of interest" description="Disordered" evidence="5">
    <location>
        <begin position="2079"/>
        <end position="2156"/>
    </location>
</feature>
<dbReference type="SUPFAM" id="SSF52058">
    <property type="entry name" value="L domain-like"/>
    <property type="match status" value="1"/>
</dbReference>
<feature type="compositionally biased region" description="Basic and acidic residues" evidence="5">
    <location>
        <begin position="1150"/>
        <end position="1163"/>
    </location>
</feature>
<feature type="compositionally biased region" description="Polar residues" evidence="5">
    <location>
        <begin position="792"/>
        <end position="802"/>
    </location>
</feature>
<dbReference type="SMART" id="SM00369">
    <property type="entry name" value="LRR_TYP"/>
    <property type="match status" value="4"/>
</dbReference>
<keyword evidence="1" id="KW-0433">Leucine-rich repeat</keyword>
<feature type="compositionally biased region" description="Basic and acidic residues" evidence="5">
    <location>
        <begin position="984"/>
        <end position="998"/>
    </location>
</feature>
<evidence type="ECO:0000256" key="7">
    <source>
        <dbReference type="SAM" id="SignalP"/>
    </source>
</evidence>
<feature type="chain" id="PRO_5034072325" description="Ig-like domain-containing protein" evidence="7">
    <location>
        <begin position="23"/>
        <end position="2572"/>
    </location>
</feature>
<feature type="compositionally biased region" description="Basic and acidic residues" evidence="5">
    <location>
        <begin position="1829"/>
        <end position="1838"/>
    </location>
</feature>
<name>A0A8D3ASN5_SCOMX</name>
<dbReference type="Proteomes" id="UP000694558">
    <property type="component" value="Chromosome 12"/>
</dbReference>
<feature type="compositionally biased region" description="Basic and acidic residues" evidence="5">
    <location>
        <begin position="1670"/>
        <end position="1683"/>
    </location>
</feature>
<evidence type="ECO:0000313" key="10">
    <source>
        <dbReference type="Proteomes" id="UP000694558"/>
    </source>
</evidence>
<protein>
    <recommendedName>
        <fullName evidence="8">Ig-like domain-containing protein</fullName>
    </recommendedName>
</protein>
<feature type="region of interest" description="Disordered" evidence="5">
    <location>
        <begin position="516"/>
        <end position="596"/>
    </location>
</feature>
<keyword evidence="6" id="KW-1133">Transmembrane helix</keyword>
<dbReference type="PROSITE" id="PS51450">
    <property type="entry name" value="LRR"/>
    <property type="match status" value="2"/>
</dbReference>
<keyword evidence="6" id="KW-0472">Membrane</keyword>
<feature type="domain" description="Ig-like" evidence="8">
    <location>
        <begin position="292"/>
        <end position="364"/>
    </location>
</feature>
<dbReference type="InterPro" id="IPR001611">
    <property type="entry name" value="Leu-rich_rpt"/>
</dbReference>
<feature type="compositionally biased region" description="Basic and acidic residues" evidence="5">
    <location>
        <begin position="2114"/>
        <end position="2124"/>
    </location>
</feature>
<dbReference type="Pfam" id="PF13855">
    <property type="entry name" value="LRR_8"/>
    <property type="match status" value="1"/>
</dbReference>
<feature type="compositionally biased region" description="Basic and acidic residues" evidence="5">
    <location>
        <begin position="582"/>
        <end position="591"/>
    </location>
</feature>
<evidence type="ECO:0000256" key="4">
    <source>
        <dbReference type="ARBA" id="ARBA00023157"/>
    </source>
</evidence>
<dbReference type="InterPro" id="IPR007110">
    <property type="entry name" value="Ig-like_dom"/>
</dbReference>
<dbReference type="GO" id="GO:0005730">
    <property type="term" value="C:nucleolus"/>
    <property type="evidence" value="ECO:0007669"/>
    <property type="project" value="InterPro"/>
</dbReference>
<dbReference type="InterPro" id="IPR013783">
    <property type="entry name" value="Ig-like_fold"/>
</dbReference>
<evidence type="ECO:0000256" key="2">
    <source>
        <dbReference type="ARBA" id="ARBA00022729"/>
    </source>
</evidence>
<feature type="compositionally biased region" description="Basic and acidic residues" evidence="5">
    <location>
        <begin position="1504"/>
        <end position="1521"/>
    </location>
</feature>
<dbReference type="InterPro" id="IPR003599">
    <property type="entry name" value="Ig_sub"/>
</dbReference>
<feature type="region of interest" description="Disordered" evidence="5">
    <location>
        <begin position="374"/>
        <end position="396"/>
    </location>
</feature>
<reference evidence="9" key="1">
    <citation type="submission" date="2023-05" db="EMBL/GenBank/DDBJ databases">
        <title>High-quality long-read genome of Scophthalmus maximus.</title>
        <authorList>
            <person name="Lien S."/>
            <person name="Martinez P."/>
        </authorList>
    </citation>
    <scope>NUCLEOTIDE SEQUENCE [LARGE SCALE GENOMIC DNA]</scope>
</reference>
<feature type="compositionally biased region" description="Basic and acidic residues" evidence="5">
    <location>
        <begin position="1571"/>
        <end position="1580"/>
    </location>
</feature>
<feature type="region of interest" description="Disordered" evidence="5">
    <location>
        <begin position="1964"/>
        <end position="1983"/>
    </location>
</feature>
<dbReference type="Ensembl" id="ENSSMAT00000023131.2">
    <property type="protein sequence ID" value="ENSSMAP00000022869.2"/>
    <property type="gene ID" value="ENSSMAG00000013966.2"/>
</dbReference>
<feature type="compositionally biased region" description="Basic and acidic residues" evidence="5">
    <location>
        <begin position="1410"/>
        <end position="1423"/>
    </location>
</feature>
<feature type="compositionally biased region" description="Basic and acidic residues" evidence="5">
    <location>
        <begin position="1051"/>
        <end position="1060"/>
    </location>
</feature>
<feature type="region of interest" description="Disordered" evidence="5">
    <location>
        <begin position="1031"/>
        <end position="1797"/>
    </location>
</feature>
<feature type="region of interest" description="Disordered" evidence="5">
    <location>
        <begin position="613"/>
        <end position="809"/>
    </location>
</feature>
<feature type="compositionally biased region" description="Low complexity" evidence="5">
    <location>
        <begin position="2185"/>
        <end position="2199"/>
    </location>
</feature>
<dbReference type="InterPro" id="IPR039191">
    <property type="entry name" value="Nopp140-like"/>
</dbReference>
<dbReference type="PROSITE" id="PS50835">
    <property type="entry name" value="IG_LIKE"/>
    <property type="match status" value="1"/>
</dbReference>
<keyword evidence="2 7" id="KW-0732">Signal</keyword>
<dbReference type="SMART" id="SM00409">
    <property type="entry name" value="IG"/>
    <property type="match status" value="1"/>
</dbReference>
<feature type="compositionally biased region" description="Basic and acidic residues" evidence="5">
    <location>
        <begin position="1738"/>
        <end position="1748"/>
    </location>
</feature>
<dbReference type="Gene3D" id="3.80.10.10">
    <property type="entry name" value="Ribonuclease Inhibitor"/>
    <property type="match status" value="1"/>
</dbReference>
<feature type="compositionally biased region" description="Basic and acidic residues" evidence="5">
    <location>
        <begin position="1311"/>
        <end position="1320"/>
    </location>
</feature>
<feature type="compositionally biased region" description="Basic and acidic residues" evidence="5">
    <location>
        <begin position="516"/>
        <end position="573"/>
    </location>
</feature>
<feature type="compositionally biased region" description="Basic and acidic residues" evidence="5">
    <location>
        <begin position="1473"/>
        <end position="1486"/>
    </location>
</feature>
<feature type="compositionally biased region" description="Low complexity" evidence="5">
    <location>
        <begin position="2470"/>
        <end position="2483"/>
    </location>
</feature>
<evidence type="ECO:0000256" key="1">
    <source>
        <dbReference type="ARBA" id="ARBA00022614"/>
    </source>
</evidence>
<dbReference type="PANTHER" id="PTHR23216">
    <property type="entry name" value="NUCLEOLAR AND COILED-BODY PHOSPHOPROTEIN 1"/>
    <property type="match status" value="1"/>
</dbReference>
<feature type="region of interest" description="Disordered" evidence="5">
    <location>
        <begin position="2236"/>
        <end position="2271"/>
    </location>
</feature>
<feature type="compositionally biased region" description="Low complexity" evidence="5">
    <location>
        <begin position="2082"/>
        <end position="2104"/>
    </location>
</feature>
<feature type="compositionally biased region" description="Basic and acidic residues" evidence="5">
    <location>
        <begin position="1635"/>
        <end position="1647"/>
    </location>
</feature>
<dbReference type="PANTHER" id="PTHR23216:SF1">
    <property type="entry name" value="NUCLEOLAR AND COILED-BODY PHOSPHOPROTEIN 1"/>
    <property type="match status" value="1"/>
</dbReference>
<feature type="compositionally biased region" description="Basic and acidic residues" evidence="5">
    <location>
        <begin position="1213"/>
        <end position="1226"/>
    </location>
</feature>
<feature type="compositionally biased region" description="Low complexity" evidence="5">
    <location>
        <begin position="441"/>
        <end position="450"/>
    </location>
</feature>
<accession>A0A8D3ASN5</accession>
<feature type="compositionally biased region" description="Low complexity" evidence="5">
    <location>
        <begin position="670"/>
        <end position="688"/>
    </location>
</feature>
<feature type="compositionally biased region" description="Polar residues" evidence="5">
    <location>
        <begin position="376"/>
        <end position="396"/>
    </location>
</feature>
<feature type="compositionally biased region" description="Polar residues" evidence="5">
    <location>
        <begin position="637"/>
        <end position="654"/>
    </location>
</feature>
<organism evidence="9 10">
    <name type="scientific">Scophthalmus maximus</name>
    <name type="common">Turbot</name>
    <name type="synonym">Psetta maxima</name>
    <dbReference type="NCBI Taxonomy" id="52904"/>
    <lineage>
        <taxon>Eukaryota</taxon>
        <taxon>Metazoa</taxon>
        <taxon>Chordata</taxon>
        <taxon>Craniata</taxon>
        <taxon>Vertebrata</taxon>
        <taxon>Euteleostomi</taxon>
        <taxon>Actinopterygii</taxon>
        <taxon>Neopterygii</taxon>
        <taxon>Teleostei</taxon>
        <taxon>Neoteleostei</taxon>
        <taxon>Acanthomorphata</taxon>
        <taxon>Carangaria</taxon>
        <taxon>Pleuronectiformes</taxon>
        <taxon>Pleuronectoidei</taxon>
        <taxon>Scophthalmidae</taxon>
        <taxon>Scophthalmus</taxon>
    </lineage>
</organism>
<evidence type="ECO:0000256" key="3">
    <source>
        <dbReference type="ARBA" id="ARBA00022737"/>
    </source>
</evidence>
<feature type="transmembrane region" description="Helical" evidence="6">
    <location>
        <begin position="405"/>
        <end position="427"/>
    </location>
</feature>
<evidence type="ECO:0000259" key="8">
    <source>
        <dbReference type="PROSITE" id="PS50835"/>
    </source>
</evidence>
<feature type="region of interest" description="Disordered" evidence="5">
    <location>
        <begin position="2174"/>
        <end position="2220"/>
    </location>
</feature>
<dbReference type="Gene3D" id="2.60.40.10">
    <property type="entry name" value="Immunoglobulins"/>
    <property type="match status" value="1"/>
</dbReference>
<proteinExistence type="predicted"/>
<feature type="compositionally biased region" description="Polar residues" evidence="5">
    <location>
        <begin position="1850"/>
        <end position="1869"/>
    </location>
</feature>
<feature type="compositionally biased region" description="Basic and acidic residues" evidence="5">
    <location>
        <begin position="1973"/>
        <end position="1983"/>
    </location>
</feature>
<evidence type="ECO:0000256" key="5">
    <source>
        <dbReference type="SAM" id="MobiDB-lite"/>
    </source>
</evidence>
<reference evidence="9" key="2">
    <citation type="submission" date="2025-08" db="UniProtKB">
        <authorList>
            <consortium name="Ensembl"/>
        </authorList>
    </citation>
    <scope>IDENTIFICATION</scope>
</reference>
<keyword evidence="3" id="KW-0677">Repeat</keyword>
<evidence type="ECO:0000256" key="6">
    <source>
        <dbReference type="SAM" id="Phobius"/>
    </source>
</evidence>
<dbReference type="InterPro" id="IPR003591">
    <property type="entry name" value="Leu-rich_rpt_typical-subtyp"/>
</dbReference>
<feature type="compositionally biased region" description="Basic and acidic residues" evidence="5">
    <location>
        <begin position="745"/>
        <end position="758"/>
    </location>
</feature>